<feature type="compositionally biased region" description="Low complexity" evidence="1">
    <location>
        <begin position="25"/>
        <end position="42"/>
    </location>
</feature>
<dbReference type="Proteomes" id="UP001551176">
    <property type="component" value="Unassembled WGS sequence"/>
</dbReference>
<dbReference type="PANTHER" id="PTHR46825:SF7">
    <property type="entry name" value="D-ALANYL-D-ALANINE CARBOXYPEPTIDASE"/>
    <property type="match status" value="1"/>
</dbReference>
<keyword evidence="5" id="KW-1185">Reference proteome</keyword>
<keyword evidence="2" id="KW-0732">Signal</keyword>
<evidence type="ECO:0000259" key="3">
    <source>
        <dbReference type="Pfam" id="PF00144"/>
    </source>
</evidence>
<feature type="signal peptide" evidence="2">
    <location>
        <begin position="1"/>
        <end position="30"/>
    </location>
</feature>
<evidence type="ECO:0000256" key="1">
    <source>
        <dbReference type="SAM" id="MobiDB-lite"/>
    </source>
</evidence>
<evidence type="ECO:0000313" key="4">
    <source>
        <dbReference type="EMBL" id="MEU6825065.1"/>
    </source>
</evidence>
<dbReference type="EC" id="3.1.1.103" evidence="4"/>
<dbReference type="InterPro" id="IPR050491">
    <property type="entry name" value="AmpC-like"/>
</dbReference>
<evidence type="ECO:0000313" key="5">
    <source>
        <dbReference type="Proteomes" id="UP001551176"/>
    </source>
</evidence>
<dbReference type="PANTHER" id="PTHR46825">
    <property type="entry name" value="D-ALANYL-D-ALANINE-CARBOXYPEPTIDASE/ENDOPEPTIDASE AMPH"/>
    <property type="match status" value="1"/>
</dbReference>
<dbReference type="PROSITE" id="PS51318">
    <property type="entry name" value="TAT"/>
    <property type="match status" value="1"/>
</dbReference>
<protein>
    <submittedName>
        <fullName evidence="4">Serine hydrolase domain-containing protein</fullName>
        <ecNumber evidence="4">3.1.1.103</ecNumber>
    </submittedName>
</protein>
<dbReference type="RefSeq" id="WP_359355067.1">
    <property type="nucleotide sequence ID" value="NZ_JBEYXV010000018.1"/>
</dbReference>
<accession>A0ABV3BXB5</accession>
<feature type="chain" id="PRO_5045532574" evidence="2">
    <location>
        <begin position="31"/>
        <end position="410"/>
    </location>
</feature>
<dbReference type="InterPro" id="IPR012338">
    <property type="entry name" value="Beta-lactam/transpept-like"/>
</dbReference>
<organism evidence="4 5">
    <name type="scientific">Streptomyces atriruber</name>
    <dbReference type="NCBI Taxonomy" id="545121"/>
    <lineage>
        <taxon>Bacteria</taxon>
        <taxon>Bacillati</taxon>
        <taxon>Actinomycetota</taxon>
        <taxon>Actinomycetes</taxon>
        <taxon>Kitasatosporales</taxon>
        <taxon>Streptomycetaceae</taxon>
        <taxon>Streptomyces</taxon>
    </lineage>
</organism>
<comment type="caution">
    <text evidence="4">The sequence shown here is derived from an EMBL/GenBank/DDBJ whole genome shotgun (WGS) entry which is preliminary data.</text>
</comment>
<proteinExistence type="predicted"/>
<feature type="region of interest" description="Disordered" evidence="1">
    <location>
        <begin position="25"/>
        <end position="46"/>
    </location>
</feature>
<dbReference type="Pfam" id="PF00144">
    <property type="entry name" value="Beta-lactamase"/>
    <property type="match status" value="1"/>
</dbReference>
<sequence>MRDISRRTGLTAAAAALFTGAAATSSPASASPAAAASGPAGRTRSRRTLQRGVDAILATGVSGVLAEVQDAHGRTTARAGVADLDAAAKEPVPWDAYYRIGSDTKTFTATVVLQLVGEGRLKLTDTVERWLPGAIRGHGNDGRRITVTNLLRQTSGLNDYINGDSGEFTPDGYRRNRFRSQSPKEQLAAALDRPPEWLPDADDPAGERHWGYSNTNYIVAGMLVEAVTGHPWAQEVHERIIEPLGLRGTFTPGTSSYVPRPTATGYTYFPEQTRPTETTLGYGGGADGALISTTHDHGVFLRALLGGRLLRPAQLAAMKTTVPVRDWIPADGVRYGMGIAWRPVAGRADGIWFHGGTSLGCVSEGGVTPDGATAVTAAAFTLRLDDAETHERQARVTLRMVDEALRPGAG</sequence>
<reference evidence="4 5" key="1">
    <citation type="submission" date="2024-06" db="EMBL/GenBank/DDBJ databases">
        <title>The Natural Products Discovery Center: Release of the First 8490 Sequenced Strains for Exploring Actinobacteria Biosynthetic Diversity.</title>
        <authorList>
            <person name="Kalkreuter E."/>
            <person name="Kautsar S.A."/>
            <person name="Yang D."/>
            <person name="Bader C.D."/>
            <person name="Teijaro C.N."/>
            <person name="Fluegel L."/>
            <person name="Davis C.M."/>
            <person name="Simpson J.R."/>
            <person name="Lauterbach L."/>
            <person name="Steele A.D."/>
            <person name="Gui C."/>
            <person name="Meng S."/>
            <person name="Li G."/>
            <person name="Viehrig K."/>
            <person name="Ye F."/>
            <person name="Su P."/>
            <person name="Kiefer A.F."/>
            <person name="Nichols A."/>
            <person name="Cepeda A.J."/>
            <person name="Yan W."/>
            <person name="Fan B."/>
            <person name="Jiang Y."/>
            <person name="Adhikari A."/>
            <person name="Zheng C.-J."/>
            <person name="Schuster L."/>
            <person name="Cowan T.M."/>
            <person name="Smanski M.J."/>
            <person name="Chevrette M.G."/>
            <person name="De Carvalho L.P.S."/>
            <person name="Shen B."/>
        </authorList>
    </citation>
    <scope>NUCLEOTIDE SEQUENCE [LARGE SCALE GENOMIC DNA]</scope>
    <source>
        <strain evidence="4 5">NPDC046838</strain>
    </source>
</reference>
<keyword evidence="4" id="KW-0378">Hydrolase</keyword>
<dbReference type="EMBL" id="JBEYXV010000018">
    <property type="protein sequence ID" value="MEU6825065.1"/>
    <property type="molecule type" value="Genomic_DNA"/>
</dbReference>
<dbReference type="InterPro" id="IPR006311">
    <property type="entry name" value="TAT_signal"/>
</dbReference>
<dbReference type="SUPFAM" id="SSF56601">
    <property type="entry name" value="beta-lactamase/transpeptidase-like"/>
    <property type="match status" value="1"/>
</dbReference>
<name>A0ABV3BXB5_9ACTN</name>
<gene>
    <name evidence="4" type="ORF">ABZ921_30950</name>
</gene>
<evidence type="ECO:0000256" key="2">
    <source>
        <dbReference type="SAM" id="SignalP"/>
    </source>
</evidence>
<dbReference type="InterPro" id="IPR001466">
    <property type="entry name" value="Beta-lactam-related"/>
</dbReference>
<dbReference type="GO" id="GO:0016787">
    <property type="term" value="F:hydrolase activity"/>
    <property type="evidence" value="ECO:0007669"/>
    <property type="project" value="UniProtKB-KW"/>
</dbReference>
<feature type="domain" description="Beta-lactamase-related" evidence="3">
    <location>
        <begin position="60"/>
        <end position="383"/>
    </location>
</feature>
<dbReference type="Gene3D" id="3.40.710.10">
    <property type="entry name" value="DD-peptidase/beta-lactamase superfamily"/>
    <property type="match status" value="1"/>
</dbReference>